<gene>
    <name evidence="1" type="ORF">WKI58_26000</name>
</gene>
<accession>A0ACC6QQ28</accession>
<sequence>MNSVHPESGEGPQVTGKLPRIWTKLRLPDPDTVEWSRVRYPGFSFLAVEAETGAAAKLKVSALAENGERIDYFEVRRGQ</sequence>
<keyword evidence="2" id="KW-1185">Reference proteome</keyword>
<evidence type="ECO:0000313" key="1">
    <source>
        <dbReference type="EMBL" id="MEJ8659942.1"/>
    </source>
</evidence>
<dbReference type="Proteomes" id="UP001375539">
    <property type="component" value="Unassembled WGS sequence"/>
</dbReference>
<name>A0ACC6QQ28_9ACTN</name>
<proteinExistence type="predicted"/>
<reference evidence="1" key="1">
    <citation type="submission" date="2024-03" db="EMBL/GenBank/DDBJ databases">
        <title>Novel Streptomyces species of biotechnological and ecological value are a feature of Machair soil.</title>
        <authorList>
            <person name="Prole J.R."/>
            <person name="Goodfellow M."/>
            <person name="Allenby N."/>
            <person name="Ward A.C."/>
        </authorList>
    </citation>
    <scope>NUCLEOTIDE SEQUENCE</scope>
    <source>
        <strain evidence="1">MS1.AVA.4</strain>
    </source>
</reference>
<protein>
    <submittedName>
        <fullName evidence="1">Uncharacterized protein</fullName>
    </submittedName>
</protein>
<organism evidence="1 2">
    <name type="scientific">Streptomyces pratisoli</name>
    <dbReference type="NCBI Taxonomy" id="3139917"/>
    <lineage>
        <taxon>Bacteria</taxon>
        <taxon>Bacillati</taxon>
        <taxon>Actinomycetota</taxon>
        <taxon>Actinomycetes</taxon>
        <taxon>Kitasatosporales</taxon>
        <taxon>Streptomycetaceae</taxon>
        <taxon>Streptomyces</taxon>
    </lineage>
</organism>
<dbReference type="EMBL" id="JBBKAI010000002">
    <property type="protein sequence ID" value="MEJ8659942.1"/>
    <property type="molecule type" value="Genomic_DNA"/>
</dbReference>
<evidence type="ECO:0000313" key="2">
    <source>
        <dbReference type="Proteomes" id="UP001375539"/>
    </source>
</evidence>
<comment type="caution">
    <text evidence="1">The sequence shown here is derived from an EMBL/GenBank/DDBJ whole genome shotgun (WGS) entry which is preliminary data.</text>
</comment>